<dbReference type="InterPro" id="IPR001509">
    <property type="entry name" value="Epimerase_deHydtase"/>
</dbReference>
<dbReference type="Proteomes" id="UP000242310">
    <property type="component" value="Unassembled WGS sequence"/>
</dbReference>
<feature type="domain" description="NAD-dependent epimerase/dehydratase" evidence="2">
    <location>
        <begin position="4"/>
        <end position="221"/>
    </location>
</feature>
<name>A0A2P8HBQ5_9BACI</name>
<dbReference type="EMBL" id="PYAV01000010">
    <property type="protein sequence ID" value="PSL43642.1"/>
    <property type="molecule type" value="Genomic_DNA"/>
</dbReference>
<dbReference type="InterPro" id="IPR010099">
    <property type="entry name" value="SDR39U1"/>
</dbReference>
<dbReference type="PANTHER" id="PTHR11092:SF0">
    <property type="entry name" value="EPIMERASE FAMILY PROTEIN SDR39U1"/>
    <property type="match status" value="1"/>
</dbReference>
<reference evidence="4 5" key="1">
    <citation type="submission" date="2018-03" db="EMBL/GenBank/DDBJ databases">
        <title>Genomic Encyclopedia of Type Strains, Phase III (KMG-III): the genomes of soil and plant-associated and newly described type strains.</title>
        <authorList>
            <person name="Whitman W."/>
        </authorList>
    </citation>
    <scope>NUCLEOTIDE SEQUENCE [LARGE SCALE GENOMIC DNA]</scope>
    <source>
        <strain evidence="4 5">CGMCC 1.07653</strain>
    </source>
</reference>
<accession>A0A2P8HBQ5</accession>
<keyword evidence="5" id="KW-1185">Reference proteome</keyword>
<dbReference type="AlphaFoldDB" id="A0A2P8HBQ5"/>
<protein>
    <recommendedName>
        <fullName evidence="6">TIGR01777 family protein</fullName>
    </recommendedName>
</protein>
<evidence type="ECO:0000259" key="2">
    <source>
        <dbReference type="Pfam" id="PF01370"/>
    </source>
</evidence>
<evidence type="ECO:0000313" key="4">
    <source>
        <dbReference type="EMBL" id="PSL43642.1"/>
    </source>
</evidence>
<dbReference type="SUPFAM" id="SSF51735">
    <property type="entry name" value="NAD(P)-binding Rossmann-fold domains"/>
    <property type="match status" value="1"/>
</dbReference>
<dbReference type="PANTHER" id="PTHR11092">
    <property type="entry name" value="SUGAR NUCLEOTIDE EPIMERASE RELATED"/>
    <property type="match status" value="1"/>
</dbReference>
<dbReference type="InterPro" id="IPR013549">
    <property type="entry name" value="DUF1731"/>
</dbReference>
<evidence type="ECO:0000256" key="1">
    <source>
        <dbReference type="ARBA" id="ARBA00009353"/>
    </source>
</evidence>
<gene>
    <name evidence="4" type="ORF">B0H94_110118</name>
</gene>
<feature type="domain" description="DUF1731" evidence="3">
    <location>
        <begin position="252"/>
        <end position="298"/>
    </location>
</feature>
<evidence type="ECO:0000259" key="3">
    <source>
        <dbReference type="Pfam" id="PF08338"/>
    </source>
</evidence>
<dbReference type="Gene3D" id="3.40.50.720">
    <property type="entry name" value="NAD(P)-binding Rossmann-like Domain"/>
    <property type="match status" value="1"/>
</dbReference>
<evidence type="ECO:0008006" key="6">
    <source>
        <dbReference type="Google" id="ProtNLM"/>
    </source>
</evidence>
<dbReference type="NCBIfam" id="TIGR01777">
    <property type="entry name" value="yfcH"/>
    <property type="match status" value="1"/>
</dbReference>
<evidence type="ECO:0000313" key="5">
    <source>
        <dbReference type="Proteomes" id="UP000242310"/>
    </source>
</evidence>
<organism evidence="4 5">
    <name type="scientific">Salsuginibacillus halophilus</name>
    <dbReference type="NCBI Taxonomy" id="517424"/>
    <lineage>
        <taxon>Bacteria</taxon>
        <taxon>Bacillati</taxon>
        <taxon>Bacillota</taxon>
        <taxon>Bacilli</taxon>
        <taxon>Bacillales</taxon>
        <taxon>Bacillaceae</taxon>
        <taxon>Salsuginibacillus</taxon>
    </lineage>
</organism>
<dbReference type="OrthoDB" id="9801773at2"/>
<sequence>MHVAIAGGTGLVGSLLTDHLIHAGADISILTRNALNKQNSERITYVEWLNDRTPEHELGHVDAFVNLAGASINERWTEDHKQKILDSRIEATREIVRLCGALPEKPGVLINASAVGYYGTSTTDVFTEDSRPVERNFLQHVCERWEEEAAEAEKIYGVRTVFARLGLVLHDQEGALPNIVLPYKLFAGGPVGSGEQWYSWVHWEDVVEMIHFAIDQPDLSGPMNVVAPHPKRMKQFGRTLASVLGRPHWIPAPSIALKTALGEMSVLVLEGQKVLPARAEAHGYSFVFPELRPALEDLLQ</sequence>
<comment type="caution">
    <text evidence="4">The sequence shown here is derived from an EMBL/GenBank/DDBJ whole genome shotgun (WGS) entry which is preliminary data.</text>
</comment>
<comment type="similarity">
    <text evidence="1">Belongs to the NAD(P)-dependent epimerase/dehydratase family. SDR39U1 subfamily.</text>
</comment>
<dbReference type="Pfam" id="PF08338">
    <property type="entry name" value="DUF1731"/>
    <property type="match status" value="1"/>
</dbReference>
<dbReference type="InterPro" id="IPR036291">
    <property type="entry name" value="NAD(P)-bd_dom_sf"/>
</dbReference>
<dbReference type="RefSeq" id="WP_106589300.1">
    <property type="nucleotide sequence ID" value="NZ_PYAV01000010.1"/>
</dbReference>
<dbReference type="Pfam" id="PF01370">
    <property type="entry name" value="Epimerase"/>
    <property type="match status" value="1"/>
</dbReference>
<proteinExistence type="inferred from homology"/>
<dbReference type="CDD" id="cd05242">
    <property type="entry name" value="SDR_a8"/>
    <property type="match status" value="1"/>
</dbReference>